<evidence type="ECO:0000256" key="2">
    <source>
        <dbReference type="ARBA" id="ARBA00023015"/>
    </source>
</evidence>
<dbReference type="SUPFAM" id="SSF46785">
    <property type="entry name" value="Winged helix' DNA-binding domain"/>
    <property type="match status" value="1"/>
</dbReference>
<keyword evidence="8" id="KW-1185">Reference proteome</keyword>
<evidence type="ECO:0000256" key="3">
    <source>
        <dbReference type="ARBA" id="ARBA00023125"/>
    </source>
</evidence>
<dbReference type="PANTHER" id="PTHR30293:SF2">
    <property type="entry name" value="TRANSCRIPTIONAL ACTIVATOR PROTEIN NHAR"/>
    <property type="match status" value="1"/>
</dbReference>
<dbReference type="Pfam" id="PF03466">
    <property type="entry name" value="LysR_substrate"/>
    <property type="match status" value="1"/>
</dbReference>
<dbReference type="InterPro" id="IPR005119">
    <property type="entry name" value="LysR_subst-bd"/>
</dbReference>
<keyword evidence="5" id="KW-0804">Transcription</keyword>
<keyword evidence="4" id="KW-0010">Activator</keyword>
<dbReference type="EMBL" id="JAVDWE010000027">
    <property type="protein sequence ID" value="MDR7097481.1"/>
    <property type="molecule type" value="Genomic_DNA"/>
</dbReference>
<dbReference type="PANTHER" id="PTHR30293">
    <property type="entry name" value="TRANSCRIPTIONAL REGULATORY PROTEIN NAC-RELATED"/>
    <property type="match status" value="1"/>
</dbReference>
<feature type="domain" description="HTH lysR-type" evidence="6">
    <location>
        <begin position="1"/>
        <end position="58"/>
    </location>
</feature>
<comment type="caution">
    <text evidence="7">The sequence shown here is derived from an EMBL/GenBank/DDBJ whole genome shotgun (WGS) entry which is preliminary data.</text>
</comment>
<keyword evidence="2" id="KW-0805">Transcription regulation</keyword>
<evidence type="ECO:0000313" key="8">
    <source>
        <dbReference type="Proteomes" id="UP001265550"/>
    </source>
</evidence>
<dbReference type="NCBIfam" id="NF008284">
    <property type="entry name" value="PRK11062.1"/>
    <property type="match status" value="1"/>
</dbReference>
<evidence type="ECO:0000256" key="5">
    <source>
        <dbReference type="ARBA" id="ARBA00023163"/>
    </source>
</evidence>
<keyword evidence="3" id="KW-0238">DNA-binding</keyword>
<evidence type="ECO:0000256" key="4">
    <source>
        <dbReference type="ARBA" id="ARBA00023159"/>
    </source>
</evidence>
<comment type="similarity">
    <text evidence="1">Belongs to the LysR transcriptional regulatory family.</text>
</comment>
<gene>
    <name evidence="7" type="ORF">J2X09_005257</name>
</gene>
<dbReference type="Gene3D" id="1.10.10.10">
    <property type="entry name" value="Winged helix-like DNA-binding domain superfamily/Winged helix DNA-binding domain"/>
    <property type="match status" value="1"/>
</dbReference>
<dbReference type="SUPFAM" id="SSF53850">
    <property type="entry name" value="Periplasmic binding protein-like II"/>
    <property type="match status" value="1"/>
</dbReference>
<reference evidence="7 8" key="1">
    <citation type="submission" date="2023-07" db="EMBL/GenBank/DDBJ databases">
        <title>Sorghum-associated microbial communities from plants grown in Nebraska, USA.</title>
        <authorList>
            <person name="Schachtman D."/>
        </authorList>
    </citation>
    <scope>NUCLEOTIDE SEQUENCE [LARGE SCALE GENOMIC DNA]</scope>
    <source>
        <strain evidence="7 8">BE240</strain>
    </source>
</reference>
<evidence type="ECO:0000259" key="6">
    <source>
        <dbReference type="PROSITE" id="PS50931"/>
    </source>
</evidence>
<dbReference type="Pfam" id="PF00126">
    <property type="entry name" value="HTH_1"/>
    <property type="match status" value="1"/>
</dbReference>
<proteinExistence type="inferred from homology"/>
<sequence>MNYKHLHYFWTVLRAGSIARASAQLHLTPQTLSGQIKLLEARLGKPLLRKVGRGVEPTDTGRMVQRFADEIFSIGAALQDALSTGQEDVARGSLRVGVVDSVPKSIACHVLEPVLAMPDRGRLVCVEGKLTALLAELAVHRLDLVVSDVPMPASLSVKAFTHLLGKTDISFFASPQLLQREGLTLRQARSRFPECLGKLPWLMPNADSVLRPRLDAWLGDMGVVPRIVAEFDDGALTKAFGRQGFGVFAGPAVLASEIEDQYQVARLGTTHELMEEFYAISIERRISNPAVAAITAAARRELFPKN</sequence>
<dbReference type="InterPro" id="IPR036390">
    <property type="entry name" value="WH_DNA-bd_sf"/>
</dbReference>
<protein>
    <submittedName>
        <fullName evidence="7">LysR family transcriptional activator of nhaA</fullName>
    </submittedName>
</protein>
<dbReference type="RefSeq" id="WP_204735861.1">
    <property type="nucleotide sequence ID" value="NZ_JAVDWE010000027.1"/>
</dbReference>
<evidence type="ECO:0000256" key="1">
    <source>
        <dbReference type="ARBA" id="ARBA00009437"/>
    </source>
</evidence>
<organism evidence="7 8">
    <name type="scientific">Hydrogenophaga laconesensis</name>
    <dbReference type="NCBI Taxonomy" id="1805971"/>
    <lineage>
        <taxon>Bacteria</taxon>
        <taxon>Pseudomonadati</taxon>
        <taxon>Pseudomonadota</taxon>
        <taxon>Betaproteobacteria</taxon>
        <taxon>Burkholderiales</taxon>
        <taxon>Comamonadaceae</taxon>
        <taxon>Hydrogenophaga</taxon>
    </lineage>
</organism>
<dbReference type="Proteomes" id="UP001265550">
    <property type="component" value="Unassembled WGS sequence"/>
</dbReference>
<dbReference type="Gene3D" id="3.40.190.290">
    <property type="match status" value="1"/>
</dbReference>
<accession>A0ABU1VJ16</accession>
<dbReference type="InterPro" id="IPR036388">
    <property type="entry name" value="WH-like_DNA-bd_sf"/>
</dbReference>
<dbReference type="PROSITE" id="PS50931">
    <property type="entry name" value="HTH_LYSR"/>
    <property type="match status" value="1"/>
</dbReference>
<name>A0ABU1VJ16_9BURK</name>
<evidence type="ECO:0000313" key="7">
    <source>
        <dbReference type="EMBL" id="MDR7097481.1"/>
    </source>
</evidence>
<dbReference type="InterPro" id="IPR000847">
    <property type="entry name" value="LysR_HTH_N"/>
</dbReference>